<dbReference type="PANTHER" id="PTHR31111">
    <property type="entry name" value="BNAA05G37150D PROTEIN-RELATED"/>
    <property type="match status" value="1"/>
</dbReference>
<accession>A0A6D2L362</accession>
<evidence type="ECO:0000259" key="1">
    <source>
        <dbReference type="Pfam" id="PF08268"/>
    </source>
</evidence>
<sequence length="141" mass="16551">MALFSLQDESTKRDRFERVTLDLSMWVLNDIEKQEWSEHDYTLQDDCFFRYRSVSVVGGTANGEIVLLSRWHSFGDFSVLFFNPERNTLQRVRFRGKHEALLSGRSNRVYAFVNHEEDLEFNIGKTTYAATSSNPQLRGRF</sequence>
<dbReference type="AlphaFoldDB" id="A0A6D2L362"/>
<gene>
    <name evidence="2" type="ORF">MERR_LOCUS46480</name>
</gene>
<comment type="caution">
    <text evidence="2">The sequence shown here is derived from an EMBL/GenBank/DDBJ whole genome shotgun (WGS) entry which is preliminary data.</text>
</comment>
<dbReference type="EMBL" id="CACVBM020001762">
    <property type="protein sequence ID" value="CAA7059244.1"/>
    <property type="molecule type" value="Genomic_DNA"/>
</dbReference>
<dbReference type="PANTHER" id="PTHR31111:SF130">
    <property type="entry name" value="F-BOX ASSOCIATED UBIQUITINATION EFFECTOR FAMILY PROTEIN"/>
    <property type="match status" value="1"/>
</dbReference>
<protein>
    <recommendedName>
        <fullName evidence="1">F-box associated beta-propeller type 3 domain-containing protein</fullName>
    </recommendedName>
</protein>
<dbReference type="Pfam" id="PF08268">
    <property type="entry name" value="FBA_3"/>
    <property type="match status" value="1"/>
</dbReference>
<evidence type="ECO:0000313" key="3">
    <source>
        <dbReference type="Proteomes" id="UP000467841"/>
    </source>
</evidence>
<evidence type="ECO:0000313" key="2">
    <source>
        <dbReference type="EMBL" id="CAA7059244.1"/>
    </source>
</evidence>
<feature type="domain" description="F-box associated beta-propeller type 3" evidence="1">
    <location>
        <begin position="19"/>
        <end position="115"/>
    </location>
</feature>
<organism evidence="2 3">
    <name type="scientific">Microthlaspi erraticum</name>
    <dbReference type="NCBI Taxonomy" id="1685480"/>
    <lineage>
        <taxon>Eukaryota</taxon>
        <taxon>Viridiplantae</taxon>
        <taxon>Streptophyta</taxon>
        <taxon>Embryophyta</taxon>
        <taxon>Tracheophyta</taxon>
        <taxon>Spermatophyta</taxon>
        <taxon>Magnoliopsida</taxon>
        <taxon>eudicotyledons</taxon>
        <taxon>Gunneridae</taxon>
        <taxon>Pentapetalae</taxon>
        <taxon>rosids</taxon>
        <taxon>malvids</taxon>
        <taxon>Brassicales</taxon>
        <taxon>Brassicaceae</taxon>
        <taxon>Coluteocarpeae</taxon>
        <taxon>Microthlaspi</taxon>
    </lineage>
</organism>
<dbReference type="OrthoDB" id="1113104at2759"/>
<keyword evidence="3" id="KW-1185">Reference proteome</keyword>
<reference evidence="2" key="1">
    <citation type="submission" date="2020-01" db="EMBL/GenBank/DDBJ databases">
        <authorList>
            <person name="Mishra B."/>
        </authorList>
    </citation>
    <scope>NUCLEOTIDE SEQUENCE [LARGE SCALE GENOMIC DNA]</scope>
</reference>
<dbReference type="InterPro" id="IPR013187">
    <property type="entry name" value="F-box-assoc_dom_typ3"/>
</dbReference>
<name>A0A6D2L362_9BRAS</name>
<dbReference type="Proteomes" id="UP000467841">
    <property type="component" value="Unassembled WGS sequence"/>
</dbReference>
<proteinExistence type="predicted"/>